<evidence type="ECO:0000313" key="3">
    <source>
        <dbReference type="Proteomes" id="UP000268350"/>
    </source>
</evidence>
<evidence type="ECO:0000313" key="2">
    <source>
        <dbReference type="EMBL" id="SPP86754.1"/>
    </source>
</evidence>
<protein>
    <submittedName>
        <fullName evidence="2">Uncharacterized protein</fullName>
    </submittedName>
</protein>
<keyword evidence="3" id="KW-1185">Reference proteome</keyword>
<feature type="region of interest" description="Disordered" evidence="1">
    <location>
        <begin position="41"/>
        <end position="84"/>
    </location>
</feature>
<evidence type="ECO:0000256" key="1">
    <source>
        <dbReference type="SAM" id="MobiDB-lite"/>
    </source>
</evidence>
<dbReference type="AlphaFoldDB" id="A0A3B0JXH3"/>
<feature type="compositionally biased region" description="Basic and acidic residues" evidence="1">
    <location>
        <begin position="63"/>
        <end position="75"/>
    </location>
</feature>
<name>A0A3B0JXH3_DROGU</name>
<dbReference type="Proteomes" id="UP000268350">
    <property type="component" value="Unassembled WGS sequence"/>
</dbReference>
<sequence>MAWFWLIGNNNNNNININNNINNNNSYNNKTQFCRVKREIKRAKKSKIQPTPHPRVLPKQKNKPSERCERADIRAKPPTQRHSCCNFNTVVGGTRYSLHATS</sequence>
<organism evidence="2 3">
    <name type="scientific">Drosophila guanche</name>
    <name type="common">Fruit fly</name>
    <dbReference type="NCBI Taxonomy" id="7266"/>
    <lineage>
        <taxon>Eukaryota</taxon>
        <taxon>Metazoa</taxon>
        <taxon>Ecdysozoa</taxon>
        <taxon>Arthropoda</taxon>
        <taxon>Hexapoda</taxon>
        <taxon>Insecta</taxon>
        <taxon>Pterygota</taxon>
        <taxon>Neoptera</taxon>
        <taxon>Endopterygota</taxon>
        <taxon>Diptera</taxon>
        <taxon>Brachycera</taxon>
        <taxon>Muscomorpha</taxon>
        <taxon>Ephydroidea</taxon>
        <taxon>Drosophilidae</taxon>
        <taxon>Drosophila</taxon>
        <taxon>Sophophora</taxon>
    </lineage>
</organism>
<gene>
    <name evidence="2" type="ORF">DGUA_6G009018</name>
</gene>
<dbReference type="EMBL" id="OUUW01000011">
    <property type="protein sequence ID" value="SPP86754.1"/>
    <property type="molecule type" value="Genomic_DNA"/>
</dbReference>
<accession>A0A3B0JXH3</accession>
<proteinExistence type="predicted"/>
<reference evidence="3" key="1">
    <citation type="submission" date="2018-01" db="EMBL/GenBank/DDBJ databases">
        <authorList>
            <person name="Alioto T."/>
            <person name="Alioto T."/>
        </authorList>
    </citation>
    <scope>NUCLEOTIDE SEQUENCE [LARGE SCALE GENOMIC DNA]</scope>
</reference>